<proteinExistence type="predicted"/>
<dbReference type="Proteomes" id="UP000248597">
    <property type="component" value="Unassembled WGS sequence"/>
</dbReference>
<organism evidence="3 4">
    <name type="scientific">Sphingopyxis macrogoltabida</name>
    <name type="common">Sphingomonas macrogoltabidus</name>
    <dbReference type="NCBI Taxonomy" id="33050"/>
    <lineage>
        <taxon>Bacteria</taxon>
        <taxon>Pseudomonadati</taxon>
        <taxon>Pseudomonadota</taxon>
        <taxon>Alphaproteobacteria</taxon>
        <taxon>Sphingomonadales</taxon>
        <taxon>Sphingomonadaceae</taxon>
        <taxon>Sphingopyxis</taxon>
    </lineage>
</organism>
<dbReference type="InterPro" id="IPR018637">
    <property type="entry name" value="DUF2059"/>
</dbReference>
<dbReference type="AlphaFoldDB" id="A0A2W5MRK5"/>
<evidence type="ECO:0000313" key="4">
    <source>
        <dbReference type="Proteomes" id="UP000248597"/>
    </source>
</evidence>
<evidence type="ECO:0000313" key="3">
    <source>
        <dbReference type="EMBL" id="PZQ20363.1"/>
    </source>
</evidence>
<feature type="domain" description="DUF2059" evidence="2">
    <location>
        <begin position="182"/>
        <end position="223"/>
    </location>
</feature>
<protein>
    <submittedName>
        <fullName evidence="3">DUF2059 domain-containing protein</fullName>
    </submittedName>
</protein>
<comment type="caution">
    <text evidence="3">The sequence shown here is derived from an EMBL/GenBank/DDBJ whole genome shotgun (WGS) entry which is preliminary data.</text>
</comment>
<name>A0A2W5MRK5_SPHMC</name>
<keyword evidence="1" id="KW-0732">Signal</keyword>
<dbReference type="EMBL" id="QFPJ01000065">
    <property type="protein sequence ID" value="PZQ20363.1"/>
    <property type="molecule type" value="Genomic_DNA"/>
</dbReference>
<evidence type="ECO:0000259" key="2">
    <source>
        <dbReference type="Pfam" id="PF09832"/>
    </source>
</evidence>
<evidence type="ECO:0000256" key="1">
    <source>
        <dbReference type="SAM" id="SignalP"/>
    </source>
</evidence>
<reference evidence="3 4" key="1">
    <citation type="submission" date="2017-08" db="EMBL/GenBank/DDBJ databases">
        <title>Infants hospitalized years apart are colonized by the same room-sourced microbial strains.</title>
        <authorList>
            <person name="Brooks B."/>
            <person name="Olm M.R."/>
            <person name="Firek B.A."/>
            <person name="Baker R."/>
            <person name="Thomas B.C."/>
            <person name="Morowitz M.J."/>
            <person name="Banfield J.F."/>
        </authorList>
    </citation>
    <scope>NUCLEOTIDE SEQUENCE [LARGE SCALE GENOMIC DNA]</scope>
    <source>
        <strain evidence="3">S2_005_003_R2_47</strain>
    </source>
</reference>
<gene>
    <name evidence="3" type="ORF">DI569_15815</name>
</gene>
<sequence length="380" mass="40331">MSTWKSALLAGTIALAPIAAPAAFAATQEAPEAEAVAYDAEADTAAMSETSKARMQREMDEAMAFVEKLFDTSHLPPIDPARLELSRTTTAALIPSGSVEKMIDNMYGRMFSTFMEEVGGTSDLMLSIKTGVETDKIAALDDKTKAQVADIFDPQRKAREGQINKIIRPLISEALADLEPPMREGLAKAYARKFSGEQLGEVNAFFATPTGKLYANESLALQADPEVMLATIKAVPPLVTKFIDRAPTIEKQLGDLPKEKSLGDLSDAEINKLAKLMKVDAKTLKETRDMWASSAADDAAYDSAGDAVDAADAAAYATDAAADVAGADEGYNRENWSAADIAQVEKAEADAAAATSALFEAEAKAAANARKKLGLPDPTD</sequence>
<feature type="chain" id="PRO_5015860758" evidence="1">
    <location>
        <begin position="26"/>
        <end position="380"/>
    </location>
</feature>
<accession>A0A2W5MRK5</accession>
<dbReference type="Pfam" id="PF09832">
    <property type="entry name" value="DUF2059"/>
    <property type="match status" value="1"/>
</dbReference>
<feature type="signal peptide" evidence="1">
    <location>
        <begin position="1"/>
        <end position="25"/>
    </location>
</feature>